<dbReference type="SMART" id="SM00342">
    <property type="entry name" value="HTH_ARAC"/>
    <property type="match status" value="1"/>
</dbReference>
<keyword evidence="7" id="KW-0805">Transcription regulation</keyword>
<name>A0A850EK24_9BACL</name>
<dbReference type="Gene3D" id="1.10.10.60">
    <property type="entry name" value="Homeodomain-like"/>
    <property type="match status" value="2"/>
</dbReference>
<dbReference type="GO" id="GO:0008270">
    <property type="term" value="F:zinc ion binding"/>
    <property type="evidence" value="ECO:0007669"/>
    <property type="project" value="InterPro"/>
</dbReference>
<keyword evidence="8" id="KW-0238">DNA-binding</keyword>
<dbReference type="Gene3D" id="3.40.10.10">
    <property type="entry name" value="DNA Methylphosphotriester Repair Domain"/>
    <property type="match status" value="1"/>
</dbReference>
<sequence>MEKLAVSRTERQNERNTESQIELQTEDKVDELLTEEKWQAILSNNAACDGTFFYAVRTTGIFCRPSCKSKAPKRENVAVFSVAEQALAAGFRPCKRCKPTGERLPDAEWVEIMTRYMDNHLTEPVTLGHLAEVCHGSPYHLHRTFKKITGITPVDYLQQQRVAKARQYLLQSEQGVAKIGQSVGLPNTSYFITLFKKKTGYTPSQFRQIYQATTQAAEDNISAKEASIYE</sequence>
<dbReference type="SUPFAM" id="SSF57884">
    <property type="entry name" value="Ada DNA repair protein, N-terminal domain (N-Ada 10)"/>
    <property type="match status" value="1"/>
</dbReference>
<dbReference type="Pfam" id="PF02805">
    <property type="entry name" value="Ada_Zn_binding"/>
    <property type="match status" value="1"/>
</dbReference>
<evidence type="ECO:0000256" key="7">
    <source>
        <dbReference type="ARBA" id="ARBA00023015"/>
    </source>
</evidence>
<proteinExistence type="predicted"/>
<dbReference type="FunFam" id="3.40.10.10:FF:000001">
    <property type="entry name" value="DNA-3-methyladenine glycosylase 2"/>
    <property type="match status" value="1"/>
</dbReference>
<feature type="region of interest" description="Disordered" evidence="12">
    <location>
        <begin position="1"/>
        <end position="21"/>
    </location>
</feature>
<keyword evidence="15" id="KW-1185">Reference proteome</keyword>
<keyword evidence="4" id="KW-0479">Metal-binding</keyword>
<dbReference type="InterPro" id="IPR018062">
    <property type="entry name" value="HTH_AraC-typ_CS"/>
</dbReference>
<evidence type="ECO:0000256" key="4">
    <source>
        <dbReference type="ARBA" id="ARBA00022723"/>
    </source>
</evidence>
<evidence type="ECO:0000256" key="12">
    <source>
        <dbReference type="SAM" id="MobiDB-lite"/>
    </source>
</evidence>
<dbReference type="GO" id="GO:0003700">
    <property type="term" value="F:DNA-binding transcription factor activity"/>
    <property type="evidence" value="ECO:0007669"/>
    <property type="project" value="InterPro"/>
</dbReference>
<evidence type="ECO:0000256" key="1">
    <source>
        <dbReference type="ARBA" id="ARBA00001947"/>
    </source>
</evidence>
<evidence type="ECO:0000256" key="2">
    <source>
        <dbReference type="ARBA" id="ARBA00022603"/>
    </source>
</evidence>
<dbReference type="PROSITE" id="PS00041">
    <property type="entry name" value="HTH_ARAC_FAMILY_1"/>
    <property type="match status" value="1"/>
</dbReference>
<dbReference type="GO" id="GO:0032259">
    <property type="term" value="P:methylation"/>
    <property type="evidence" value="ECO:0007669"/>
    <property type="project" value="UniProtKB-KW"/>
</dbReference>
<comment type="caution">
    <text evidence="14">The sequence shown here is derived from an EMBL/GenBank/DDBJ whole genome shotgun (WGS) entry which is preliminary data.</text>
</comment>
<evidence type="ECO:0000259" key="13">
    <source>
        <dbReference type="PROSITE" id="PS01124"/>
    </source>
</evidence>
<keyword evidence="10" id="KW-0804">Transcription</keyword>
<gene>
    <name evidence="14" type="ORF">HPT30_13335</name>
</gene>
<dbReference type="Pfam" id="PF12833">
    <property type="entry name" value="HTH_18"/>
    <property type="match status" value="1"/>
</dbReference>
<dbReference type="AlphaFoldDB" id="A0A850EK24"/>
<keyword evidence="9" id="KW-0010">Activator</keyword>
<dbReference type="InterPro" id="IPR035451">
    <property type="entry name" value="Ada-like_dom_sf"/>
</dbReference>
<dbReference type="InterPro" id="IPR004026">
    <property type="entry name" value="Ada_DNA_repair_Zn-bd"/>
</dbReference>
<dbReference type="InterPro" id="IPR009057">
    <property type="entry name" value="Homeodomain-like_sf"/>
</dbReference>
<evidence type="ECO:0000256" key="6">
    <source>
        <dbReference type="ARBA" id="ARBA00022833"/>
    </source>
</evidence>
<dbReference type="PRINTS" id="PR00032">
    <property type="entry name" value="HTHARAC"/>
</dbReference>
<accession>A0A850EK24</accession>
<dbReference type="PANTHER" id="PTHR43280:SF28">
    <property type="entry name" value="HTH-TYPE TRANSCRIPTIONAL ACTIVATOR RHAS"/>
    <property type="match status" value="1"/>
</dbReference>
<dbReference type="InterPro" id="IPR020449">
    <property type="entry name" value="Tscrpt_reg_AraC-type_HTH"/>
</dbReference>
<evidence type="ECO:0000256" key="8">
    <source>
        <dbReference type="ARBA" id="ARBA00023125"/>
    </source>
</evidence>
<organism evidence="14 15">
    <name type="scientific">Paenibacillus agri</name>
    <dbReference type="NCBI Taxonomy" id="2744309"/>
    <lineage>
        <taxon>Bacteria</taxon>
        <taxon>Bacillati</taxon>
        <taxon>Bacillota</taxon>
        <taxon>Bacilli</taxon>
        <taxon>Bacillales</taxon>
        <taxon>Paenibacillaceae</taxon>
        <taxon>Paenibacillus</taxon>
    </lineage>
</organism>
<keyword evidence="2 14" id="KW-0489">Methyltransferase</keyword>
<keyword evidence="3 14" id="KW-0808">Transferase</keyword>
<dbReference type="PROSITE" id="PS01124">
    <property type="entry name" value="HTH_ARAC_FAMILY_2"/>
    <property type="match status" value="1"/>
</dbReference>
<dbReference type="SUPFAM" id="SSF46689">
    <property type="entry name" value="Homeodomain-like"/>
    <property type="match status" value="2"/>
</dbReference>
<dbReference type="GO" id="GO:0008168">
    <property type="term" value="F:methyltransferase activity"/>
    <property type="evidence" value="ECO:0007669"/>
    <property type="project" value="UniProtKB-KW"/>
</dbReference>
<feature type="compositionally biased region" description="Basic and acidic residues" evidence="12">
    <location>
        <begin position="1"/>
        <end position="17"/>
    </location>
</feature>
<reference evidence="14" key="1">
    <citation type="submission" date="2020-06" db="EMBL/GenBank/DDBJ databases">
        <title>Paenibacillus sp. nov., isolated from soil.</title>
        <authorList>
            <person name="Seo Y.L."/>
        </authorList>
    </citation>
    <scope>NUCLEOTIDE SEQUENCE [LARGE SCALE GENOMIC DNA]</scope>
    <source>
        <strain evidence="14">JW14</strain>
    </source>
</reference>
<evidence type="ECO:0000256" key="3">
    <source>
        <dbReference type="ARBA" id="ARBA00022679"/>
    </source>
</evidence>
<dbReference type="EMBL" id="JABWCS010000208">
    <property type="protein sequence ID" value="NUU61318.1"/>
    <property type="molecule type" value="Genomic_DNA"/>
</dbReference>
<comment type="cofactor">
    <cofactor evidence="1">
        <name>Zn(2+)</name>
        <dbReference type="ChEBI" id="CHEBI:29105"/>
    </cofactor>
</comment>
<keyword evidence="5" id="KW-0227">DNA damage</keyword>
<protein>
    <submittedName>
        <fullName evidence="14">Methylphosphotriester-DNA--protein-cysteine methyltransferase family protein</fullName>
    </submittedName>
</protein>
<evidence type="ECO:0000313" key="15">
    <source>
        <dbReference type="Proteomes" id="UP000564806"/>
    </source>
</evidence>
<dbReference type="GO" id="GO:0043565">
    <property type="term" value="F:sequence-specific DNA binding"/>
    <property type="evidence" value="ECO:0007669"/>
    <property type="project" value="InterPro"/>
</dbReference>
<evidence type="ECO:0000256" key="11">
    <source>
        <dbReference type="ARBA" id="ARBA00023204"/>
    </source>
</evidence>
<evidence type="ECO:0000256" key="9">
    <source>
        <dbReference type="ARBA" id="ARBA00023159"/>
    </source>
</evidence>
<feature type="domain" description="HTH araC/xylS-type" evidence="13">
    <location>
        <begin position="111"/>
        <end position="209"/>
    </location>
</feature>
<evidence type="ECO:0000313" key="14">
    <source>
        <dbReference type="EMBL" id="NUU61318.1"/>
    </source>
</evidence>
<dbReference type="GO" id="GO:0006307">
    <property type="term" value="P:DNA alkylation repair"/>
    <property type="evidence" value="ECO:0007669"/>
    <property type="project" value="UniProtKB-ARBA"/>
</dbReference>
<dbReference type="PANTHER" id="PTHR43280">
    <property type="entry name" value="ARAC-FAMILY TRANSCRIPTIONAL REGULATOR"/>
    <property type="match status" value="1"/>
</dbReference>
<keyword evidence="6" id="KW-0862">Zinc</keyword>
<evidence type="ECO:0000256" key="10">
    <source>
        <dbReference type="ARBA" id="ARBA00023163"/>
    </source>
</evidence>
<evidence type="ECO:0000256" key="5">
    <source>
        <dbReference type="ARBA" id="ARBA00022763"/>
    </source>
</evidence>
<keyword evidence="11" id="KW-0234">DNA repair</keyword>
<dbReference type="InterPro" id="IPR018060">
    <property type="entry name" value="HTH_AraC"/>
</dbReference>
<dbReference type="Proteomes" id="UP000564806">
    <property type="component" value="Unassembled WGS sequence"/>
</dbReference>